<name>A0ABX7QK24_9FLAO</name>
<accession>A0ABX7QK24</accession>
<sequence>MTKENQKPTESAVMTAMAQFLSDIWFEDEIRDQPEHLCEIFEAILVTEVGDYKDLRIKMINCIKTVSKLVEALEPFSDIEIKNAYEKMLAA</sequence>
<protein>
    <submittedName>
        <fullName evidence="1">Uncharacterized protein</fullName>
    </submittedName>
</protein>
<dbReference type="RefSeq" id="WP_207298587.1">
    <property type="nucleotide sequence ID" value="NZ_CP071448.1"/>
</dbReference>
<gene>
    <name evidence="1" type="ORF">J0383_11850</name>
</gene>
<reference evidence="1 2" key="1">
    <citation type="submission" date="2021-03" db="EMBL/GenBank/DDBJ databases">
        <title>Flavobacterium kribbensis sp. nov, an endophytic bacteria, isolated from soybean.</title>
        <authorList>
            <person name="Lee J."/>
            <person name="Seo J."/>
        </authorList>
    </citation>
    <scope>NUCLEOTIDE SEQUENCE [LARGE SCALE GENOMIC DNA]</scope>
    <source>
        <strain evidence="1 2">BB8</strain>
    </source>
</reference>
<organism evidence="1 2">
    <name type="scientific">Flavobacterium endoglycinae</name>
    <dbReference type="NCBI Taxonomy" id="2816357"/>
    <lineage>
        <taxon>Bacteria</taxon>
        <taxon>Pseudomonadati</taxon>
        <taxon>Bacteroidota</taxon>
        <taxon>Flavobacteriia</taxon>
        <taxon>Flavobacteriales</taxon>
        <taxon>Flavobacteriaceae</taxon>
        <taxon>Flavobacterium</taxon>
    </lineage>
</organism>
<dbReference type="EMBL" id="CP071448">
    <property type="protein sequence ID" value="QSW91470.1"/>
    <property type="molecule type" value="Genomic_DNA"/>
</dbReference>
<evidence type="ECO:0000313" key="2">
    <source>
        <dbReference type="Proteomes" id="UP000663440"/>
    </source>
</evidence>
<evidence type="ECO:0000313" key="1">
    <source>
        <dbReference type="EMBL" id="QSW91470.1"/>
    </source>
</evidence>
<dbReference type="Proteomes" id="UP000663440">
    <property type="component" value="Chromosome"/>
</dbReference>
<proteinExistence type="predicted"/>
<keyword evidence="2" id="KW-1185">Reference proteome</keyword>